<dbReference type="PANTHER" id="PTHR43877:SF2">
    <property type="entry name" value="AMINOALKYLPHOSPHONATE N-ACETYLTRANSFERASE-RELATED"/>
    <property type="match status" value="1"/>
</dbReference>
<dbReference type="Pfam" id="PF00583">
    <property type="entry name" value="Acetyltransf_1"/>
    <property type="match status" value="1"/>
</dbReference>
<keyword evidence="2" id="KW-0012">Acyltransferase</keyword>
<feature type="domain" description="N-acetyltransferase" evidence="3">
    <location>
        <begin position="9"/>
        <end position="153"/>
    </location>
</feature>
<evidence type="ECO:0000313" key="5">
    <source>
        <dbReference type="Proteomes" id="UP000075238"/>
    </source>
</evidence>
<dbReference type="EMBL" id="CP014845">
    <property type="protein sequence ID" value="AMR81031.1"/>
    <property type="molecule type" value="Genomic_DNA"/>
</dbReference>
<dbReference type="Gene3D" id="3.40.630.30">
    <property type="match status" value="1"/>
</dbReference>
<accession>A0A142JSG9</accession>
<dbReference type="SUPFAM" id="SSF55729">
    <property type="entry name" value="Acyl-CoA N-acyltransferases (Nat)"/>
    <property type="match status" value="1"/>
</dbReference>
<dbReference type="OrthoDB" id="9805924at2"/>
<evidence type="ECO:0000259" key="3">
    <source>
        <dbReference type="PROSITE" id="PS51186"/>
    </source>
</evidence>
<reference evidence="4 5" key="1">
    <citation type="submission" date="2016-03" db="EMBL/GenBank/DDBJ databases">
        <title>Complete genome sequence of a novel chlorpyrifos degrading bacterium, Cupriavidus nantongensis sp. X1.</title>
        <authorList>
            <person name="Fang L."/>
        </authorList>
    </citation>
    <scope>NUCLEOTIDE SEQUENCE [LARGE SCALE GENOMIC DNA]</scope>
    <source>
        <strain evidence="4 5">X1</strain>
    </source>
</reference>
<dbReference type="STRING" id="1796606.A2G96_24790"/>
<dbReference type="PANTHER" id="PTHR43877">
    <property type="entry name" value="AMINOALKYLPHOSPHONATE N-ACETYLTRANSFERASE-RELATED-RELATED"/>
    <property type="match status" value="1"/>
</dbReference>
<dbReference type="RefSeq" id="WP_062802848.1">
    <property type="nucleotide sequence ID" value="NZ_CP014845.1"/>
</dbReference>
<evidence type="ECO:0000256" key="2">
    <source>
        <dbReference type="ARBA" id="ARBA00023315"/>
    </source>
</evidence>
<dbReference type="GO" id="GO:0016747">
    <property type="term" value="F:acyltransferase activity, transferring groups other than amino-acyl groups"/>
    <property type="evidence" value="ECO:0007669"/>
    <property type="project" value="InterPro"/>
</dbReference>
<dbReference type="InterPro" id="IPR000182">
    <property type="entry name" value="GNAT_dom"/>
</dbReference>
<organism evidence="4 5">
    <name type="scientific">Cupriavidus nantongensis</name>
    <dbReference type="NCBI Taxonomy" id="1796606"/>
    <lineage>
        <taxon>Bacteria</taxon>
        <taxon>Pseudomonadati</taxon>
        <taxon>Pseudomonadota</taxon>
        <taxon>Betaproteobacteria</taxon>
        <taxon>Burkholderiales</taxon>
        <taxon>Burkholderiaceae</taxon>
        <taxon>Cupriavidus</taxon>
    </lineage>
</organism>
<dbReference type="CDD" id="cd04301">
    <property type="entry name" value="NAT_SF"/>
    <property type="match status" value="1"/>
</dbReference>
<proteinExistence type="predicted"/>
<keyword evidence="1 4" id="KW-0808">Transferase</keyword>
<dbReference type="InterPro" id="IPR050832">
    <property type="entry name" value="Bact_Acetyltransf"/>
</dbReference>
<dbReference type="InterPro" id="IPR016181">
    <property type="entry name" value="Acyl_CoA_acyltransferase"/>
</dbReference>
<dbReference type="KEGG" id="cnan:A2G96_24790"/>
<dbReference type="PROSITE" id="PS51186">
    <property type="entry name" value="GNAT"/>
    <property type="match status" value="1"/>
</dbReference>
<protein>
    <submittedName>
        <fullName evidence="4">GCN5 family acetyltransferase</fullName>
    </submittedName>
</protein>
<sequence>MKAATAPNTELRHVDHDTEVAACFALMRQLRPHLASPEELVARWRRQAATGYRLLVLWDHGNPVALAGWRLQENLVRGVHAYVDDLVTDADARSSGYGQQVMDRLKHEARQAGCRALVLDTPLVNVLGHRFYYRNGLLASALHFHFPLEDNHR</sequence>
<name>A0A142JSG9_9BURK</name>
<gene>
    <name evidence="4" type="ORF">A2G96_24790</name>
</gene>
<evidence type="ECO:0000313" key="4">
    <source>
        <dbReference type="EMBL" id="AMR81031.1"/>
    </source>
</evidence>
<dbReference type="Proteomes" id="UP000075238">
    <property type="component" value="Chromosome 2"/>
</dbReference>
<keyword evidence="5" id="KW-1185">Reference proteome</keyword>
<dbReference type="AlphaFoldDB" id="A0A142JSG9"/>
<evidence type="ECO:0000256" key="1">
    <source>
        <dbReference type="ARBA" id="ARBA00022679"/>
    </source>
</evidence>